<dbReference type="PANTHER" id="PTHR43798">
    <property type="entry name" value="MONOACYLGLYCEROL LIPASE"/>
    <property type="match status" value="1"/>
</dbReference>
<dbReference type="Gene3D" id="3.40.50.1820">
    <property type="entry name" value="alpha/beta hydrolase"/>
    <property type="match status" value="1"/>
</dbReference>
<sequence>MFITVNGAELFTSMRGQGPPCLVLCSLGTKAHERQTPAQLSDRLRLVYIDLRGSGRSTGDPADLTFDVLAQDLEAVRRALGAPRIAVFGHSILGALAVEYGRRCPEGVSHVITAGTPPSGDMARLSARSAAFFEEDASEERKRILQDNLAKLPPGAPPGQAMFAQTPMRFFDARFDAAPLFAEAELRPPFFAHLLGKLAPAYDITADPGSLRVPLFIALGRYDYAVPHVLWDGIAETLPDATLQIFEKSGHQPFFEEPDRFAAAATEWMGRKR</sequence>
<evidence type="ECO:0000313" key="4">
    <source>
        <dbReference type="Proteomes" id="UP000238348"/>
    </source>
</evidence>
<gene>
    <name evidence="3" type="ORF">SOCE26_054510</name>
</gene>
<proteinExistence type="predicted"/>
<dbReference type="OrthoDB" id="9785408at2"/>
<dbReference type="PANTHER" id="PTHR43798:SF31">
    <property type="entry name" value="AB HYDROLASE SUPERFAMILY PROTEIN YCLE"/>
    <property type="match status" value="1"/>
</dbReference>
<protein>
    <recommendedName>
        <fullName evidence="2">AB hydrolase-1 domain-containing protein</fullName>
    </recommendedName>
</protein>
<dbReference type="Proteomes" id="UP000238348">
    <property type="component" value="Chromosome"/>
</dbReference>
<dbReference type="InterPro" id="IPR000073">
    <property type="entry name" value="AB_hydrolase_1"/>
</dbReference>
<keyword evidence="1" id="KW-0378">Hydrolase</keyword>
<dbReference type="GO" id="GO:0016787">
    <property type="term" value="F:hydrolase activity"/>
    <property type="evidence" value="ECO:0007669"/>
    <property type="project" value="UniProtKB-KW"/>
</dbReference>
<dbReference type="GO" id="GO:0016020">
    <property type="term" value="C:membrane"/>
    <property type="evidence" value="ECO:0007669"/>
    <property type="project" value="TreeGrafter"/>
</dbReference>
<dbReference type="SUPFAM" id="SSF53474">
    <property type="entry name" value="alpha/beta-Hydrolases"/>
    <property type="match status" value="1"/>
</dbReference>
<name>A0A2L0EXF1_SORCE</name>
<evidence type="ECO:0000259" key="2">
    <source>
        <dbReference type="Pfam" id="PF00561"/>
    </source>
</evidence>
<dbReference type="EMBL" id="CP012673">
    <property type="protein sequence ID" value="AUX43994.1"/>
    <property type="molecule type" value="Genomic_DNA"/>
</dbReference>
<organism evidence="3 4">
    <name type="scientific">Sorangium cellulosum</name>
    <name type="common">Polyangium cellulosum</name>
    <dbReference type="NCBI Taxonomy" id="56"/>
    <lineage>
        <taxon>Bacteria</taxon>
        <taxon>Pseudomonadati</taxon>
        <taxon>Myxococcota</taxon>
        <taxon>Polyangia</taxon>
        <taxon>Polyangiales</taxon>
        <taxon>Polyangiaceae</taxon>
        <taxon>Sorangium</taxon>
    </lineage>
</organism>
<feature type="domain" description="AB hydrolase-1" evidence="2">
    <location>
        <begin position="39"/>
        <end position="258"/>
    </location>
</feature>
<dbReference type="InterPro" id="IPR050266">
    <property type="entry name" value="AB_hydrolase_sf"/>
</dbReference>
<dbReference type="Pfam" id="PF00561">
    <property type="entry name" value="Abhydrolase_1"/>
    <property type="match status" value="1"/>
</dbReference>
<reference evidence="3 4" key="1">
    <citation type="submission" date="2015-09" db="EMBL/GenBank/DDBJ databases">
        <title>Sorangium comparison.</title>
        <authorList>
            <person name="Zaburannyi N."/>
            <person name="Bunk B."/>
            <person name="Overmann J."/>
            <person name="Mueller R."/>
        </authorList>
    </citation>
    <scope>NUCLEOTIDE SEQUENCE [LARGE SCALE GENOMIC DNA]</scope>
    <source>
        <strain evidence="3 4">So ce26</strain>
    </source>
</reference>
<dbReference type="RefSeq" id="WP_104982583.1">
    <property type="nucleotide sequence ID" value="NZ_CP012673.1"/>
</dbReference>
<accession>A0A2L0EXF1</accession>
<dbReference type="AlphaFoldDB" id="A0A2L0EXF1"/>
<evidence type="ECO:0000313" key="3">
    <source>
        <dbReference type="EMBL" id="AUX43994.1"/>
    </source>
</evidence>
<evidence type="ECO:0000256" key="1">
    <source>
        <dbReference type="ARBA" id="ARBA00022801"/>
    </source>
</evidence>
<dbReference type="InterPro" id="IPR029058">
    <property type="entry name" value="AB_hydrolase_fold"/>
</dbReference>